<dbReference type="RefSeq" id="WP_187736716.1">
    <property type="nucleotide sequence ID" value="NZ_CP060790.1"/>
</dbReference>
<dbReference type="PROSITE" id="PS00211">
    <property type="entry name" value="ABC_TRANSPORTER_1"/>
    <property type="match status" value="1"/>
</dbReference>
<dbReference type="GO" id="GO:0005524">
    <property type="term" value="F:ATP binding"/>
    <property type="evidence" value="ECO:0007669"/>
    <property type="project" value="UniProtKB-KW"/>
</dbReference>
<dbReference type="Proteomes" id="UP000516057">
    <property type="component" value="Chromosome"/>
</dbReference>
<keyword evidence="4" id="KW-0547">Nucleotide-binding</keyword>
<keyword evidence="2" id="KW-0813">Transport</keyword>
<evidence type="ECO:0000256" key="4">
    <source>
        <dbReference type="ARBA" id="ARBA00022741"/>
    </source>
</evidence>
<keyword evidence="8" id="KW-1185">Reference proteome</keyword>
<protein>
    <submittedName>
        <fullName evidence="7">ATP-binding cassette domain-containing protein</fullName>
    </submittedName>
</protein>
<keyword evidence="5 7" id="KW-0067">ATP-binding</keyword>
<dbReference type="PROSITE" id="PS50893">
    <property type="entry name" value="ABC_TRANSPORTER_2"/>
    <property type="match status" value="1"/>
</dbReference>
<evidence type="ECO:0000256" key="1">
    <source>
        <dbReference type="ARBA" id="ARBA00005417"/>
    </source>
</evidence>
<dbReference type="NCBIfam" id="TIGR01727">
    <property type="entry name" value="oligo_HPY"/>
    <property type="match status" value="1"/>
</dbReference>
<dbReference type="InterPro" id="IPR003593">
    <property type="entry name" value="AAA+_ATPase"/>
</dbReference>
<dbReference type="InterPro" id="IPR050319">
    <property type="entry name" value="ABC_transp_ATP-bind"/>
</dbReference>
<dbReference type="CDD" id="cd03257">
    <property type="entry name" value="ABC_NikE_OppD_transporters"/>
    <property type="match status" value="1"/>
</dbReference>
<feature type="domain" description="ABC transporter" evidence="6">
    <location>
        <begin position="6"/>
        <end position="249"/>
    </location>
</feature>
<dbReference type="EMBL" id="CP060790">
    <property type="protein sequence ID" value="QNP59734.1"/>
    <property type="molecule type" value="Genomic_DNA"/>
</dbReference>
<dbReference type="GO" id="GO:0055085">
    <property type="term" value="P:transmembrane transport"/>
    <property type="evidence" value="ECO:0007669"/>
    <property type="project" value="UniProtKB-ARBA"/>
</dbReference>
<dbReference type="PANTHER" id="PTHR43776:SF7">
    <property type="entry name" value="D,D-DIPEPTIDE TRANSPORT ATP-BINDING PROTEIN DDPF-RELATED"/>
    <property type="match status" value="1"/>
</dbReference>
<dbReference type="KEGG" id="amon:H9L24_01650"/>
<dbReference type="Pfam" id="PF00005">
    <property type="entry name" value="ABC_tran"/>
    <property type="match status" value="1"/>
</dbReference>
<dbReference type="GO" id="GO:0016887">
    <property type="term" value="F:ATP hydrolysis activity"/>
    <property type="evidence" value="ECO:0007669"/>
    <property type="project" value="InterPro"/>
</dbReference>
<dbReference type="InterPro" id="IPR017871">
    <property type="entry name" value="ABC_transporter-like_CS"/>
</dbReference>
<proteinExistence type="inferred from homology"/>
<gene>
    <name evidence="7" type="ORF">H9L24_01650</name>
</gene>
<dbReference type="InterPro" id="IPR003439">
    <property type="entry name" value="ABC_transporter-like_ATP-bd"/>
</dbReference>
<dbReference type="InterPro" id="IPR013563">
    <property type="entry name" value="Oligopep_ABC_C"/>
</dbReference>
<keyword evidence="3" id="KW-1003">Cell membrane</keyword>
<reference evidence="7 8" key="1">
    <citation type="submission" date="2020-08" db="EMBL/GenBank/DDBJ databases">
        <title>Genome sequence of Acidovorax monticola KACC 19171T.</title>
        <authorList>
            <person name="Hyun D.-W."/>
            <person name="Bae J.-W."/>
        </authorList>
    </citation>
    <scope>NUCLEOTIDE SEQUENCE [LARGE SCALE GENOMIC DNA]</scope>
    <source>
        <strain evidence="7 8">KACC 19171</strain>
    </source>
</reference>
<evidence type="ECO:0000256" key="2">
    <source>
        <dbReference type="ARBA" id="ARBA00022448"/>
    </source>
</evidence>
<dbReference type="SUPFAM" id="SSF52540">
    <property type="entry name" value="P-loop containing nucleoside triphosphate hydrolases"/>
    <property type="match status" value="1"/>
</dbReference>
<dbReference type="SMART" id="SM00382">
    <property type="entry name" value="AAA"/>
    <property type="match status" value="1"/>
</dbReference>
<dbReference type="AlphaFoldDB" id="A0A7H0HGR8"/>
<evidence type="ECO:0000256" key="5">
    <source>
        <dbReference type="ARBA" id="ARBA00022840"/>
    </source>
</evidence>
<evidence type="ECO:0000259" key="6">
    <source>
        <dbReference type="PROSITE" id="PS50893"/>
    </source>
</evidence>
<comment type="similarity">
    <text evidence="1">Belongs to the ABC transporter superfamily.</text>
</comment>
<dbReference type="GO" id="GO:0015833">
    <property type="term" value="P:peptide transport"/>
    <property type="evidence" value="ECO:0007669"/>
    <property type="project" value="InterPro"/>
</dbReference>
<dbReference type="InterPro" id="IPR027417">
    <property type="entry name" value="P-loop_NTPase"/>
</dbReference>
<dbReference type="FunFam" id="3.40.50.300:FF:000016">
    <property type="entry name" value="Oligopeptide ABC transporter ATP-binding component"/>
    <property type="match status" value="1"/>
</dbReference>
<dbReference type="Pfam" id="PF08352">
    <property type="entry name" value="oligo_HPY"/>
    <property type="match status" value="1"/>
</dbReference>
<keyword evidence="3" id="KW-0472">Membrane</keyword>
<organism evidence="7 8">
    <name type="scientific">Paenacidovorax monticola</name>
    <dbReference type="NCBI Taxonomy" id="1926868"/>
    <lineage>
        <taxon>Bacteria</taxon>
        <taxon>Pseudomonadati</taxon>
        <taxon>Pseudomonadota</taxon>
        <taxon>Betaproteobacteria</taxon>
        <taxon>Burkholderiales</taxon>
        <taxon>Comamonadaceae</taxon>
        <taxon>Paenacidovorax</taxon>
    </lineage>
</organism>
<evidence type="ECO:0000313" key="8">
    <source>
        <dbReference type="Proteomes" id="UP000516057"/>
    </source>
</evidence>
<name>A0A7H0HGR8_9BURK</name>
<sequence>MSTPLLSVSDLKTHFRLPKGVLRAVDGVSLTVERGETVGLVGESGCGKSTLGRTLLRLEEPTAGRIEIDGTDIAPLRPAALRPFRRRLQMVFQDPFASLNPRHTIGEILGTPLAVHGLGTGAERQRQVQQIIDQVGLPRAALQRYPHEFSGGQRQRIGIARALILRPELIVCDEPVSALDLSIQAQILNLLSAMKAERGLAYLFISHDLSVVQYFADRVIVMYLGRVVESADRRSLWARPRHPYTRALMDAVPDPARRRQAAPLTGDLPSPQNLPTGCRFHPRCPRASALCTAQEPALQAAADGHLVACHHPEPAPHTAPIAFHPERK</sequence>
<evidence type="ECO:0000256" key="3">
    <source>
        <dbReference type="ARBA" id="ARBA00022475"/>
    </source>
</evidence>
<dbReference type="PANTHER" id="PTHR43776">
    <property type="entry name" value="TRANSPORT ATP-BINDING PROTEIN"/>
    <property type="match status" value="1"/>
</dbReference>
<accession>A0A7H0HGR8</accession>
<evidence type="ECO:0000313" key="7">
    <source>
        <dbReference type="EMBL" id="QNP59734.1"/>
    </source>
</evidence>
<dbReference type="Gene3D" id="3.40.50.300">
    <property type="entry name" value="P-loop containing nucleotide triphosphate hydrolases"/>
    <property type="match status" value="1"/>
</dbReference>